<organism evidence="9 10">
    <name type="scientific">Sorangium cellulosum</name>
    <name type="common">Polyangium cellulosum</name>
    <dbReference type="NCBI Taxonomy" id="56"/>
    <lineage>
        <taxon>Bacteria</taxon>
        <taxon>Pseudomonadati</taxon>
        <taxon>Myxococcota</taxon>
        <taxon>Polyangia</taxon>
        <taxon>Polyangiales</taxon>
        <taxon>Polyangiaceae</taxon>
        <taxon>Sorangium</taxon>
    </lineage>
</organism>
<dbReference type="GO" id="GO:0051537">
    <property type="term" value="F:2 iron, 2 sulfur cluster binding"/>
    <property type="evidence" value="ECO:0007669"/>
    <property type="project" value="UniProtKB-KW"/>
</dbReference>
<dbReference type="PANTHER" id="PTHR43756">
    <property type="entry name" value="CHOLINE MONOOXYGENASE, CHLOROPLASTIC"/>
    <property type="match status" value="1"/>
</dbReference>
<evidence type="ECO:0000256" key="7">
    <source>
        <dbReference type="ARBA" id="ARBA00023027"/>
    </source>
</evidence>
<evidence type="ECO:0000256" key="5">
    <source>
        <dbReference type="ARBA" id="ARBA00023004"/>
    </source>
</evidence>
<evidence type="ECO:0000256" key="1">
    <source>
        <dbReference type="ARBA" id="ARBA00001962"/>
    </source>
</evidence>
<protein>
    <recommendedName>
        <fullName evidence="8">Rieske domain-containing protein</fullName>
    </recommendedName>
</protein>
<dbReference type="PRINTS" id="PR00090">
    <property type="entry name" value="RNGDIOXGNASE"/>
</dbReference>
<keyword evidence="7" id="KW-0520">NAD</keyword>
<evidence type="ECO:0000256" key="4">
    <source>
        <dbReference type="ARBA" id="ARBA00023002"/>
    </source>
</evidence>
<dbReference type="InterPro" id="IPR036922">
    <property type="entry name" value="Rieske_2Fe-2S_sf"/>
</dbReference>
<proteinExistence type="predicted"/>
<keyword evidence="4" id="KW-0560">Oxidoreductase</keyword>
<dbReference type="GO" id="GO:0016491">
    <property type="term" value="F:oxidoreductase activity"/>
    <property type="evidence" value="ECO:0007669"/>
    <property type="project" value="UniProtKB-KW"/>
</dbReference>
<evidence type="ECO:0000259" key="8">
    <source>
        <dbReference type="PROSITE" id="PS51296"/>
    </source>
</evidence>
<keyword evidence="2" id="KW-0001">2Fe-2S</keyword>
<dbReference type="SUPFAM" id="SSF50022">
    <property type="entry name" value="ISP domain"/>
    <property type="match status" value="1"/>
</dbReference>
<sequence>MPELPLSPADLHAVLEPLHGARPLPPRAYWDEDVFAFEQAEIFGRSWLCVGREDEIARPGEWLLAPLTPAGVLVVRGADLEIRAFHNVCRHRAATLLEGACGRVDRLECPYHGWTYELSGALRAAPHAPPGFDRGAHGLLGARAGACFGFLFVTLDPGAPALERALGEAPPWLARPELRSLRRGRRVEYEVAANWKLCVENFQESHHFPRVHPGLERLTPCDDAVSWGRGGPWLGGIMDLAPGAETVSTTAARGARPLIVPEAERRRVRDAMLFPGLLTSLQPDYLLTYRLTPRAPDRTLVVADTLFHPAAFSPGFDPGDVFAFWDTVNREDSAICERQQRGMRAPGYAPSAYATVEDGVHAFDGIVARRYLSALGARTA</sequence>
<dbReference type="InterPro" id="IPR015881">
    <property type="entry name" value="ARHD_Rieske_2Fe_2S"/>
</dbReference>
<dbReference type="CDD" id="cd03469">
    <property type="entry name" value="Rieske_RO_Alpha_N"/>
    <property type="match status" value="1"/>
</dbReference>
<dbReference type="OrthoDB" id="7456916at2"/>
<name>A0A150QE97_SORCE</name>
<accession>A0A150QE97</accession>
<evidence type="ECO:0000313" key="9">
    <source>
        <dbReference type="EMBL" id="KYF66295.1"/>
    </source>
</evidence>
<dbReference type="PROSITE" id="PS51296">
    <property type="entry name" value="RIESKE"/>
    <property type="match status" value="1"/>
</dbReference>
<dbReference type="PANTHER" id="PTHR43756:SF5">
    <property type="entry name" value="CHOLINE MONOOXYGENASE, CHLOROPLASTIC"/>
    <property type="match status" value="1"/>
</dbReference>
<dbReference type="Proteomes" id="UP000075260">
    <property type="component" value="Unassembled WGS sequence"/>
</dbReference>
<dbReference type="RefSeq" id="WP_061610597.1">
    <property type="nucleotide sequence ID" value="NZ_JEMA01000757.1"/>
</dbReference>
<evidence type="ECO:0000256" key="6">
    <source>
        <dbReference type="ARBA" id="ARBA00023014"/>
    </source>
</evidence>
<gene>
    <name evidence="9" type="ORF">BE15_27290</name>
</gene>
<dbReference type="InterPro" id="IPR001663">
    <property type="entry name" value="Rng_hydr_dOase-A"/>
</dbReference>
<keyword evidence="3" id="KW-0479">Metal-binding</keyword>
<dbReference type="Pfam" id="PF00848">
    <property type="entry name" value="Ring_hydroxyl_A"/>
    <property type="match status" value="1"/>
</dbReference>
<dbReference type="Pfam" id="PF00355">
    <property type="entry name" value="Rieske"/>
    <property type="match status" value="1"/>
</dbReference>
<evidence type="ECO:0000256" key="2">
    <source>
        <dbReference type="ARBA" id="ARBA00022714"/>
    </source>
</evidence>
<dbReference type="Gene3D" id="3.90.380.10">
    <property type="entry name" value="Naphthalene 1,2-dioxygenase Alpha Subunit, Chain A, domain 1"/>
    <property type="match status" value="2"/>
</dbReference>
<dbReference type="Gene3D" id="2.102.10.10">
    <property type="entry name" value="Rieske [2Fe-2S] iron-sulphur domain"/>
    <property type="match status" value="1"/>
</dbReference>
<feature type="domain" description="Rieske" evidence="8">
    <location>
        <begin position="47"/>
        <end position="126"/>
    </location>
</feature>
<comment type="caution">
    <text evidence="9">The sequence shown here is derived from an EMBL/GenBank/DDBJ whole genome shotgun (WGS) entry which is preliminary data.</text>
</comment>
<dbReference type="InterPro" id="IPR017941">
    <property type="entry name" value="Rieske_2Fe-2S"/>
</dbReference>
<dbReference type="EMBL" id="JEMA01000757">
    <property type="protein sequence ID" value="KYF66295.1"/>
    <property type="molecule type" value="Genomic_DNA"/>
</dbReference>
<evidence type="ECO:0000313" key="10">
    <source>
        <dbReference type="Proteomes" id="UP000075260"/>
    </source>
</evidence>
<dbReference type="CDD" id="cd08884">
    <property type="entry name" value="RHO_alpha_C_GbcA-like"/>
    <property type="match status" value="1"/>
</dbReference>
<keyword evidence="6" id="KW-0411">Iron-sulfur</keyword>
<dbReference type="AlphaFoldDB" id="A0A150QE97"/>
<evidence type="ECO:0000256" key="3">
    <source>
        <dbReference type="ARBA" id="ARBA00022723"/>
    </source>
</evidence>
<comment type="cofactor">
    <cofactor evidence="1">
        <name>Fe cation</name>
        <dbReference type="ChEBI" id="CHEBI:24875"/>
    </cofactor>
</comment>
<reference evidence="9 10" key="1">
    <citation type="submission" date="2014-02" db="EMBL/GenBank/DDBJ databases">
        <title>The small core and large imbalanced accessory genome model reveals a collaborative survival strategy of Sorangium cellulosum strains in nature.</title>
        <authorList>
            <person name="Han K."/>
            <person name="Peng R."/>
            <person name="Blom J."/>
            <person name="Li Y.-Z."/>
        </authorList>
    </citation>
    <scope>NUCLEOTIDE SEQUENCE [LARGE SCALE GENOMIC DNA]</scope>
    <source>
        <strain evidence="9 10">So0008-312</strain>
    </source>
</reference>
<dbReference type="GO" id="GO:0005506">
    <property type="term" value="F:iron ion binding"/>
    <property type="evidence" value="ECO:0007669"/>
    <property type="project" value="InterPro"/>
</dbReference>
<dbReference type="InterPro" id="IPR015879">
    <property type="entry name" value="Ring_hydroxy_dOase_asu_C_dom"/>
</dbReference>
<keyword evidence="5" id="KW-0408">Iron</keyword>
<dbReference type="SUPFAM" id="SSF55961">
    <property type="entry name" value="Bet v1-like"/>
    <property type="match status" value="1"/>
</dbReference>
<dbReference type="PROSITE" id="PS00570">
    <property type="entry name" value="RING_HYDROXYL_ALPHA"/>
    <property type="match status" value="1"/>
</dbReference>